<dbReference type="Proteomes" id="UP000315700">
    <property type="component" value="Chromosome"/>
</dbReference>
<feature type="transmembrane region" description="Helical" evidence="1">
    <location>
        <begin position="295"/>
        <end position="315"/>
    </location>
</feature>
<feature type="transmembrane region" description="Helical" evidence="1">
    <location>
        <begin position="150"/>
        <end position="175"/>
    </location>
</feature>
<dbReference type="EMBL" id="CP036271">
    <property type="protein sequence ID" value="QDT53204.1"/>
    <property type="molecule type" value="Genomic_DNA"/>
</dbReference>
<feature type="transmembrane region" description="Helical" evidence="1">
    <location>
        <begin position="409"/>
        <end position="434"/>
    </location>
</feature>
<sequence>MSPTIRNGVAARLVQSWALLGQVFAADTRLLSAHLIRLAAACFPVLLLVVASVIAAPRSPDRLGRAIFEGLAQWLVLLATLFGAWIPLTIARERSQGTISLLLLTGIDSGTFLLASCVARTLVVLIACTTTVPFWFLCIAFGGLAPEQVIASVTVLGTHLVVVTQLATFCAACFVRPIRLTLVVMLTVGLYTIVPHFFETIDPILGSRGLELILRPRFNALKATLLWSLAAGCFAVVLFCASCIAFGRRGTMEVESSSAGPHWVWASKGIGPRHRARVWRAPVVWKEFHAATWGWPWFLGTTFLIGPVVGLLLSAVSGCPAGIACLVTALILAIAAVCEAAIQMLGREWHEQTWDSLRLTPFSTTQLACRKLVGRLPDLTPATAMLTAGMILASDQVDRFIMDLITRPACYALVALLVLPAAGLSFAVVCLRSIQSNPLDGVACGSVPLVVAGLAGTGLLGGEMQGLPVLLVLVGATVLSVLTVLVGLRIRTILEGGG</sequence>
<feature type="transmembrane region" description="Helical" evidence="1">
    <location>
        <begin position="180"/>
        <end position="198"/>
    </location>
</feature>
<feature type="transmembrane region" description="Helical" evidence="1">
    <location>
        <begin position="122"/>
        <end position="144"/>
    </location>
</feature>
<feature type="transmembrane region" description="Helical" evidence="1">
    <location>
        <begin position="467"/>
        <end position="490"/>
    </location>
</feature>
<gene>
    <name evidence="2" type="ORF">Pan44_12200</name>
</gene>
<feature type="transmembrane region" description="Helical" evidence="1">
    <location>
        <begin position="321"/>
        <end position="342"/>
    </location>
</feature>
<name>A0A517SAP4_9PLAN</name>
<evidence type="ECO:0008006" key="4">
    <source>
        <dbReference type="Google" id="ProtNLM"/>
    </source>
</evidence>
<feature type="transmembrane region" description="Helical" evidence="1">
    <location>
        <begin position="440"/>
        <end position="460"/>
    </location>
</feature>
<accession>A0A517SAP4</accession>
<protein>
    <recommendedName>
        <fullName evidence="4">ABC-2 family transporter protein</fullName>
    </recommendedName>
</protein>
<keyword evidence="1" id="KW-0472">Membrane</keyword>
<dbReference type="KEGG" id="ccos:Pan44_12200"/>
<proteinExistence type="predicted"/>
<evidence type="ECO:0000256" key="1">
    <source>
        <dbReference type="SAM" id="Phobius"/>
    </source>
</evidence>
<evidence type="ECO:0000313" key="3">
    <source>
        <dbReference type="Proteomes" id="UP000315700"/>
    </source>
</evidence>
<feature type="transmembrane region" description="Helical" evidence="1">
    <location>
        <begin position="225"/>
        <end position="247"/>
    </location>
</feature>
<dbReference type="RefSeq" id="WP_145028220.1">
    <property type="nucleotide sequence ID" value="NZ_CP036271.1"/>
</dbReference>
<feature type="transmembrane region" description="Helical" evidence="1">
    <location>
        <begin position="66"/>
        <end position="86"/>
    </location>
</feature>
<dbReference type="AlphaFoldDB" id="A0A517SAP4"/>
<reference evidence="2 3" key="1">
    <citation type="submission" date="2019-02" db="EMBL/GenBank/DDBJ databases">
        <title>Deep-cultivation of Planctomycetes and their phenomic and genomic characterization uncovers novel biology.</title>
        <authorList>
            <person name="Wiegand S."/>
            <person name="Jogler M."/>
            <person name="Boedeker C."/>
            <person name="Pinto D."/>
            <person name="Vollmers J."/>
            <person name="Rivas-Marin E."/>
            <person name="Kohn T."/>
            <person name="Peeters S.H."/>
            <person name="Heuer A."/>
            <person name="Rast P."/>
            <person name="Oberbeckmann S."/>
            <person name="Bunk B."/>
            <person name="Jeske O."/>
            <person name="Meyerdierks A."/>
            <person name="Storesund J.E."/>
            <person name="Kallscheuer N."/>
            <person name="Luecker S."/>
            <person name="Lage O.M."/>
            <person name="Pohl T."/>
            <person name="Merkel B.J."/>
            <person name="Hornburger P."/>
            <person name="Mueller R.-W."/>
            <person name="Bruemmer F."/>
            <person name="Labrenz M."/>
            <person name="Spormann A.M."/>
            <person name="Op den Camp H."/>
            <person name="Overmann J."/>
            <person name="Amann R."/>
            <person name="Jetten M.S.M."/>
            <person name="Mascher T."/>
            <person name="Medema M.H."/>
            <person name="Devos D.P."/>
            <person name="Kaster A.-K."/>
            <person name="Ovreas L."/>
            <person name="Rohde M."/>
            <person name="Galperin M.Y."/>
            <person name="Jogler C."/>
        </authorList>
    </citation>
    <scope>NUCLEOTIDE SEQUENCE [LARGE SCALE GENOMIC DNA]</scope>
    <source>
        <strain evidence="2 3">Pan44</strain>
    </source>
</reference>
<keyword evidence="1" id="KW-1133">Transmembrane helix</keyword>
<keyword evidence="1" id="KW-0812">Transmembrane</keyword>
<feature type="transmembrane region" description="Helical" evidence="1">
    <location>
        <begin position="35"/>
        <end position="54"/>
    </location>
</feature>
<dbReference type="InParanoid" id="A0A517SAP4"/>
<organism evidence="2 3">
    <name type="scientific">Caulifigura coniformis</name>
    <dbReference type="NCBI Taxonomy" id="2527983"/>
    <lineage>
        <taxon>Bacteria</taxon>
        <taxon>Pseudomonadati</taxon>
        <taxon>Planctomycetota</taxon>
        <taxon>Planctomycetia</taxon>
        <taxon>Planctomycetales</taxon>
        <taxon>Planctomycetaceae</taxon>
        <taxon>Caulifigura</taxon>
    </lineage>
</organism>
<evidence type="ECO:0000313" key="2">
    <source>
        <dbReference type="EMBL" id="QDT53204.1"/>
    </source>
</evidence>
<keyword evidence="3" id="KW-1185">Reference proteome</keyword>